<evidence type="ECO:0000313" key="2">
    <source>
        <dbReference type="EMBL" id="RZT88278.1"/>
    </source>
</evidence>
<evidence type="ECO:0000313" key="3">
    <source>
        <dbReference type="Proteomes" id="UP000291591"/>
    </source>
</evidence>
<dbReference type="AlphaFoldDB" id="A0A4Q7V3U2"/>
<gene>
    <name evidence="2" type="ORF">EV383_5217</name>
</gene>
<evidence type="ECO:0000256" key="1">
    <source>
        <dbReference type="SAM" id="MobiDB-lite"/>
    </source>
</evidence>
<comment type="caution">
    <text evidence="2">The sequence shown here is derived from an EMBL/GenBank/DDBJ whole genome shotgun (WGS) entry which is preliminary data.</text>
</comment>
<feature type="region of interest" description="Disordered" evidence="1">
    <location>
        <begin position="1"/>
        <end position="21"/>
    </location>
</feature>
<dbReference type="RefSeq" id="WP_165438502.1">
    <property type="nucleotide sequence ID" value="NZ_SHKL01000001.1"/>
</dbReference>
<organism evidence="2 3">
    <name type="scientific">Pseudonocardia sediminis</name>
    <dbReference type="NCBI Taxonomy" id="1397368"/>
    <lineage>
        <taxon>Bacteria</taxon>
        <taxon>Bacillati</taxon>
        <taxon>Actinomycetota</taxon>
        <taxon>Actinomycetes</taxon>
        <taxon>Pseudonocardiales</taxon>
        <taxon>Pseudonocardiaceae</taxon>
        <taxon>Pseudonocardia</taxon>
    </lineage>
</organism>
<dbReference type="EMBL" id="SHKL01000001">
    <property type="protein sequence ID" value="RZT88278.1"/>
    <property type="molecule type" value="Genomic_DNA"/>
</dbReference>
<dbReference type="Proteomes" id="UP000291591">
    <property type="component" value="Unassembled WGS sequence"/>
</dbReference>
<keyword evidence="3" id="KW-1185">Reference proteome</keyword>
<proteinExistence type="predicted"/>
<protein>
    <submittedName>
        <fullName evidence="2">Uncharacterized protein</fullName>
    </submittedName>
</protein>
<name>A0A4Q7V3U2_PSEST</name>
<sequence length="57" mass="6264">MSFLGELFPRPKVHDDADASADGQRFRIGEIDLDSGVVQLRPARPAEQADDEPAAER</sequence>
<reference evidence="2 3" key="1">
    <citation type="submission" date="2019-02" db="EMBL/GenBank/DDBJ databases">
        <title>Sequencing the genomes of 1000 actinobacteria strains.</title>
        <authorList>
            <person name="Klenk H.-P."/>
        </authorList>
    </citation>
    <scope>NUCLEOTIDE SEQUENCE [LARGE SCALE GENOMIC DNA]</scope>
    <source>
        <strain evidence="2 3">DSM 45779</strain>
    </source>
</reference>
<accession>A0A4Q7V3U2</accession>